<reference evidence="2" key="1">
    <citation type="submission" date="2022-11" db="EMBL/GenBank/DDBJ databases">
        <title>Chromosomal genome sequence assembly and mating type (MAT) locus characterization of the leprose asexual lichenized fungus Lepraria neglecta (Nyl.) Erichsen.</title>
        <authorList>
            <person name="Allen J.L."/>
            <person name="Pfeffer B."/>
        </authorList>
    </citation>
    <scope>NUCLEOTIDE SEQUENCE</scope>
    <source>
        <strain evidence="2">Allen 5258</strain>
    </source>
</reference>
<evidence type="ECO:0000313" key="2">
    <source>
        <dbReference type="EMBL" id="KAK3168599.1"/>
    </source>
</evidence>
<feature type="region of interest" description="Disordered" evidence="1">
    <location>
        <begin position="37"/>
        <end position="71"/>
    </location>
</feature>
<proteinExistence type="predicted"/>
<comment type="caution">
    <text evidence="2">The sequence shown here is derived from an EMBL/GenBank/DDBJ whole genome shotgun (WGS) entry which is preliminary data.</text>
</comment>
<organism evidence="2 3">
    <name type="scientific">Lepraria neglecta</name>
    <dbReference type="NCBI Taxonomy" id="209136"/>
    <lineage>
        <taxon>Eukaryota</taxon>
        <taxon>Fungi</taxon>
        <taxon>Dikarya</taxon>
        <taxon>Ascomycota</taxon>
        <taxon>Pezizomycotina</taxon>
        <taxon>Lecanoromycetes</taxon>
        <taxon>OSLEUM clade</taxon>
        <taxon>Lecanoromycetidae</taxon>
        <taxon>Lecanorales</taxon>
        <taxon>Lecanorineae</taxon>
        <taxon>Stereocaulaceae</taxon>
        <taxon>Lepraria</taxon>
    </lineage>
</organism>
<dbReference type="Proteomes" id="UP001276659">
    <property type="component" value="Unassembled WGS sequence"/>
</dbReference>
<evidence type="ECO:0000256" key="1">
    <source>
        <dbReference type="SAM" id="MobiDB-lite"/>
    </source>
</evidence>
<dbReference type="AlphaFoldDB" id="A0AAD9YYQ0"/>
<dbReference type="EMBL" id="JASNWA010000010">
    <property type="protein sequence ID" value="KAK3168599.1"/>
    <property type="molecule type" value="Genomic_DNA"/>
</dbReference>
<keyword evidence="3" id="KW-1185">Reference proteome</keyword>
<gene>
    <name evidence="2" type="ORF">OEA41_005047</name>
</gene>
<name>A0AAD9YYQ0_9LECA</name>
<sequence length="100" mass="10774">MNKGPQLALPYPFGFNADTFPPDGNLFSYATFQTVDNSGSGSKRSFDASDPGLVPLQDEAKRSLSPRQKETDACTQTALLNFSDLLGIFPPPALPVPTLR</sequence>
<protein>
    <submittedName>
        <fullName evidence="2">Uncharacterized protein</fullName>
    </submittedName>
</protein>
<evidence type="ECO:0000313" key="3">
    <source>
        <dbReference type="Proteomes" id="UP001276659"/>
    </source>
</evidence>
<feature type="compositionally biased region" description="Basic and acidic residues" evidence="1">
    <location>
        <begin position="58"/>
        <end position="71"/>
    </location>
</feature>
<accession>A0AAD9YYQ0</accession>